<organism evidence="1 2">
    <name type="scientific">Pyropia yezoensis</name>
    <name type="common">Susabi-nori</name>
    <name type="synonym">Porphyra yezoensis</name>
    <dbReference type="NCBI Taxonomy" id="2788"/>
    <lineage>
        <taxon>Eukaryota</taxon>
        <taxon>Rhodophyta</taxon>
        <taxon>Bangiophyceae</taxon>
        <taxon>Bangiales</taxon>
        <taxon>Bangiaceae</taxon>
        <taxon>Pyropia</taxon>
    </lineage>
</organism>
<sequence>MAGASGDAAAPSAGAPSPSPTADAVPVVAAAGATPPAPLSPAAATPPDAPNGGDRDAAAAAAAGSPRSADRAHARLASGKRVEAEFATTHPLSPELSASLPSRIMHMWVVRLVLGGWRSPLTDADLWELAPPEQSRFTSATFAAAWRSRAHEKKGRLPKTVWTIHRSFLLFTAVLKAGDVALGQVSPVFLNQLLEFLERPNEPAASGYGWAIALLVAPLVKTVFENAYFLKTMRMGIRVRSAIQATLYRKSLALSPSSRAGKTVGEIVNYMQLDAQRISDFCQFIHVTWAAPIQVIVTVALLYVYIGPSAFVGLAMAVVTIPLQSYLVKKQAALRKRGVGITDQRVKLINEVLQGIKAVKFYAWEKPFASAIDEVRERELANYRAAIVVRSCFLVIIMTVPTVIAVVTFAFYVGVFKEELTPSRVFTGIALLNQLRQPIMMLPFVVSALVDARVGAKRVEAFLDLDETDGYHRQGAEKAPNQSLARNTGDVDSAEVRSSLHSQLRKAVSAAEAARRGRRPVSDAMDLIGELPSPIPKSLVDADGATGRGSITVVDGEFAWDAVLAAPTEAATTSASPLSRFKCLPRRRQRAAAAATGGSPADFAVPIDGASPAAAGRPVPVSTDARAGDAVDGVADAAAASTTTVTGEGGVVSAPVLRDVNLVCQPGKVTAVIGRVGAGKSSLVHALLGEMRKRRGTVALEGTCAYVAQNAWIFNGTLRDNILFGRAYDAELYQRAIHCSVLETDLSILPFGDATAIGEKGINLSGGQKQRVSLARAIYADADVYLLDDPLSALDAHVGADVFERCLSPATGVLRNRTVVLVTNQLHFLPECHSVIMLADGRVKNSGEFRTLLHEDADFRLLMEENTGARDEQTLSASHSRSVSRSRKRSQAATSSGGLVVSGPGRASRSAHSMSIEAAPAAVRAAATAAVASKAAEATPPTGGAGTPEGTTSSSSGSVSGSGATSGAVEKAPKEDKLITLEERKVGNVRFAAYFEYARACGGLFIFTLILGLFALATATNVLNNWWLSYWSRQSQPGSTVSHSLGFYLGIYCGLAVLYAALTFVRSVWYLFSALQASRRLQKGAIRSVMHAPLSFFDTTPIGRILSRFSRDTDGVDVQLPQFFQQMLTTVFQLIASYVYIAVILPWFIAVAIPIGFGYYALQRFFNRTSLELKRLDSISRSPIYAHFSETLGGLSTIRAYAREADFTKDNLNMVDTNVRAYFCYIAANRWFSLYLEIMGSMLVFATAILAVAGRGNVWAGDVGVALVYALQVTGILGFTVRSITELAGQMNSVERLAYYASELPQEAPHEAGTEGKVAAPEGWPARGAVEINNLKLRYREGLDLVLKGLTIDIKAGERVGVVGRTGAGKSSLMIALLRLVEAAEGTITVDGVDLASLGLSTVRRGVTIIPQDPVMFSGTLRFNIDPFEEFTEAELWAALEAAHLKAFVENFEGGLNSRVAEYGDNLSAGQRQLVCLARALLRKPQLLLLDEASSSLDVTTDALLQTTIRTALRGCTIITIAHRLSTIADYDRVLVLSDGLVADFDAPSVLLAARPPSLLRQLVDALGPAGAAAFERLVALADDNRRAGGGDVDNVRRFVELAGAAAVQEGAAAAEDDGDSGAEGGGGAPPPSLGAPTPVA</sequence>
<dbReference type="Proteomes" id="UP000798662">
    <property type="component" value="Chromosome 1"/>
</dbReference>
<comment type="caution">
    <text evidence="1">The sequence shown here is derived from an EMBL/GenBank/DDBJ whole genome shotgun (WGS) entry which is preliminary data.</text>
</comment>
<gene>
    <name evidence="1" type="ORF">I4F81_001534</name>
</gene>
<proteinExistence type="predicted"/>
<reference evidence="1" key="1">
    <citation type="submission" date="2019-11" db="EMBL/GenBank/DDBJ databases">
        <title>Nori genome reveals adaptations in red seaweeds to the harsh intertidal environment.</title>
        <authorList>
            <person name="Wang D."/>
            <person name="Mao Y."/>
        </authorList>
    </citation>
    <scope>NUCLEOTIDE SEQUENCE</scope>
    <source>
        <tissue evidence="1">Gametophyte</tissue>
    </source>
</reference>
<evidence type="ECO:0000313" key="1">
    <source>
        <dbReference type="EMBL" id="KAK1858935.1"/>
    </source>
</evidence>
<accession>A0ACC3BME6</accession>
<evidence type="ECO:0000313" key="2">
    <source>
        <dbReference type="Proteomes" id="UP000798662"/>
    </source>
</evidence>
<protein>
    <submittedName>
        <fullName evidence="1">Uncharacterized protein</fullName>
    </submittedName>
</protein>
<dbReference type="EMBL" id="CM020618">
    <property type="protein sequence ID" value="KAK1858935.1"/>
    <property type="molecule type" value="Genomic_DNA"/>
</dbReference>
<keyword evidence="2" id="KW-1185">Reference proteome</keyword>
<name>A0ACC3BME6_PYRYE</name>